<evidence type="ECO:0000313" key="1">
    <source>
        <dbReference type="EMBL" id="AKP65599.1"/>
    </source>
</evidence>
<dbReference type="AlphaFoldDB" id="A0AAC8UXW4"/>
<sequence>MRVVEAVRMRALTEDGRPSNNSNGGGRLKWIESSGTDNVNLVKMRGRGGIGNVHGNTSIIIN</sequence>
<keyword evidence="2" id="KW-1185">Reference proteome</keyword>
<accession>A0AAC8UXW4</accession>
<gene>
    <name evidence="1" type="ORF">ABN16_11725</name>
</gene>
<evidence type="ECO:0000313" key="2">
    <source>
        <dbReference type="Proteomes" id="UP000036000"/>
    </source>
</evidence>
<dbReference type="Proteomes" id="UP000036000">
    <property type="component" value="Chromosome"/>
</dbReference>
<organism evidence="1 2">
    <name type="scientific">Levilactobacillus koreensis</name>
    <dbReference type="NCBI Taxonomy" id="637971"/>
    <lineage>
        <taxon>Bacteria</taxon>
        <taxon>Bacillati</taxon>
        <taxon>Bacillota</taxon>
        <taxon>Bacilli</taxon>
        <taxon>Lactobacillales</taxon>
        <taxon>Lactobacillaceae</taxon>
        <taxon>Levilactobacillus</taxon>
    </lineage>
</organism>
<dbReference type="KEGG" id="lko:ABN16_11725"/>
<protein>
    <submittedName>
        <fullName evidence="1">Uncharacterized protein</fullName>
    </submittedName>
</protein>
<dbReference type="EMBL" id="CP012033">
    <property type="protein sequence ID" value="AKP65599.1"/>
    <property type="molecule type" value="Genomic_DNA"/>
</dbReference>
<proteinExistence type="predicted"/>
<reference evidence="1 2" key="1">
    <citation type="submission" date="2015-07" db="EMBL/GenBank/DDBJ databases">
        <title>Lactobacillus korensis/26-25/ whole genome sequencing.</title>
        <authorList>
            <person name="Kim M.K."/>
            <person name="Im W.-T."/>
            <person name="Srinivasan S."/>
            <person name="Lee J.-J."/>
        </authorList>
    </citation>
    <scope>NUCLEOTIDE SEQUENCE [LARGE SCALE GENOMIC DNA]</scope>
    <source>
        <strain evidence="1 2">26-25</strain>
    </source>
</reference>
<name>A0AAC8UXW4_9LACO</name>